<proteinExistence type="predicted"/>
<dbReference type="EMBL" id="JBBCAQ010000020">
    <property type="protein sequence ID" value="KAK7593094.1"/>
    <property type="molecule type" value="Genomic_DNA"/>
</dbReference>
<accession>A0AAN9Y4J1</accession>
<comment type="caution">
    <text evidence="1">The sequence shown here is derived from an EMBL/GenBank/DDBJ whole genome shotgun (WGS) entry which is preliminary data.</text>
</comment>
<reference evidence="1 2" key="1">
    <citation type="submission" date="2024-03" db="EMBL/GenBank/DDBJ databases">
        <title>Adaptation during the transition from Ophiocordyceps entomopathogen to insect associate is accompanied by gene loss and intensified selection.</title>
        <authorList>
            <person name="Ward C.M."/>
            <person name="Onetto C.A."/>
            <person name="Borneman A.R."/>
        </authorList>
    </citation>
    <scope>NUCLEOTIDE SEQUENCE [LARGE SCALE GENOMIC DNA]</scope>
    <source>
        <strain evidence="1">AWRI1</strain>
        <tissue evidence="1">Single Adult Female</tissue>
    </source>
</reference>
<keyword evidence="2" id="KW-1185">Reference proteome</keyword>
<protein>
    <submittedName>
        <fullName evidence="1">Uncharacterized protein</fullName>
    </submittedName>
</protein>
<gene>
    <name evidence="1" type="ORF">V9T40_007846</name>
</gene>
<evidence type="ECO:0000313" key="2">
    <source>
        <dbReference type="Proteomes" id="UP001367676"/>
    </source>
</evidence>
<dbReference type="Proteomes" id="UP001367676">
    <property type="component" value="Unassembled WGS sequence"/>
</dbReference>
<organism evidence="1 2">
    <name type="scientific">Parthenolecanium corni</name>
    <dbReference type="NCBI Taxonomy" id="536013"/>
    <lineage>
        <taxon>Eukaryota</taxon>
        <taxon>Metazoa</taxon>
        <taxon>Ecdysozoa</taxon>
        <taxon>Arthropoda</taxon>
        <taxon>Hexapoda</taxon>
        <taxon>Insecta</taxon>
        <taxon>Pterygota</taxon>
        <taxon>Neoptera</taxon>
        <taxon>Paraneoptera</taxon>
        <taxon>Hemiptera</taxon>
        <taxon>Sternorrhyncha</taxon>
        <taxon>Coccoidea</taxon>
        <taxon>Coccidae</taxon>
        <taxon>Parthenolecanium</taxon>
    </lineage>
</organism>
<sequence length="327" mass="36538">MRSSNTKSTPIGWTLYQFAVEPSSFGGTPKPSRKRRIDENPLKMLIPDVNPNLRRRLVPSLKRLTKNDVANSPNLLLFDLSGGRIRDAAINAIISPRLNVSYKILKTDAKSSTPLNAADEENIAMVSISVQQDATTYCTPENPTGTSLILVSAMKKTTSSPSQSNRKSCDERKVTFDTASLSDGEISVYGTPAITLNADLEEATFDHQMVIVSPVIDENVESDFPAEADLSNEPREHKLAKVAKNVRLTLNGIPRSLSSIWEWTQRRIRRKKKRDELDSPVSLRNKMKATLKRRPISSYWVSMSVTSMVRDPLPNYQEKYSTVRGNS</sequence>
<name>A0AAN9Y4J1_9HEMI</name>
<evidence type="ECO:0000313" key="1">
    <source>
        <dbReference type="EMBL" id="KAK7593094.1"/>
    </source>
</evidence>
<dbReference type="AlphaFoldDB" id="A0AAN9Y4J1"/>